<reference evidence="2 3" key="1">
    <citation type="submission" date="2018-08" db="EMBL/GenBank/DDBJ databases">
        <title>A genome reference for cultivated species of the human gut microbiota.</title>
        <authorList>
            <person name="Zou Y."/>
            <person name="Xue W."/>
            <person name="Luo G."/>
        </authorList>
    </citation>
    <scope>NUCLEOTIDE SEQUENCE [LARGE SCALE GENOMIC DNA]</scope>
    <source>
        <strain evidence="2 3">AF04-15</strain>
    </source>
</reference>
<dbReference type="Proteomes" id="UP000283880">
    <property type="component" value="Unassembled WGS sequence"/>
</dbReference>
<gene>
    <name evidence="2" type="ORF">DWV29_14435</name>
</gene>
<evidence type="ECO:0000256" key="1">
    <source>
        <dbReference type="SAM" id="Phobius"/>
    </source>
</evidence>
<dbReference type="AlphaFoldDB" id="A0A413FEE3"/>
<name>A0A413FEE3_9FIRM</name>
<dbReference type="Pfam" id="PF11193">
    <property type="entry name" value="DUF2812"/>
    <property type="match status" value="1"/>
</dbReference>
<feature type="transmembrane region" description="Helical" evidence="1">
    <location>
        <begin position="160"/>
        <end position="185"/>
    </location>
</feature>
<keyword evidence="1" id="KW-1133">Transmembrane helix</keyword>
<dbReference type="RefSeq" id="WP_007704961.1">
    <property type="nucleotide sequence ID" value="NZ_JAWRJJ010000365.1"/>
</dbReference>
<proteinExistence type="predicted"/>
<evidence type="ECO:0000313" key="2">
    <source>
        <dbReference type="EMBL" id="RGX28805.1"/>
    </source>
</evidence>
<feature type="transmembrane region" description="Helical" evidence="1">
    <location>
        <begin position="130"/>
        <end position="148"/>
    </location>
</feature>
<keyword evidence="1" id="KW-0472">Membrane</keyword>
<dbReference type="InterPro" id="IPR021359">
    <property type="entry name" value="DUF2812"/>
</dbReference>
<feature type="transmembrane region" description="Helical" evidence="1">
    <location>
        <begin position="206"/>
        <end position="224"/>
    </location>
</feature>
<keyword evidence="1" id="KW-0812">Transmembrane</keyword>
<dbReference type="OrthoDB" id="1650893at2"/>
<protein>
    <submittedName>
        <fullName evidence="2">DUF2812 domain-containing protein</fullName>
    </submittedName>
</protein>
<dbReference type="EMBL" id="QSBM01000010">
    <property type="protein sequence ID" value="RGX28805.1"/>
    <property type="molecule type" value="Genomic_DNA"/>
</dbReference>
<evidence type="ECO:0000313" key="3">
    <source>
        <dbReference type="Proteomes" id="UP000283880"/>
    </source>
</evidence>
<organism evidence="2 3">
    <name type="scientific">Enterocloster asparagiformis</name>
    <dbReference type="NCBI Taxonomy" id="333367"/>
    <lineage>
        <taxon>Bacteria</taxon>
        <taxon>Bacillati</taxon>
        <taxon>Bacillota</taxon>
        <taxon>Clostridia</taxon>
        <taxon>Lachnospirales</taxon>
        <taxon>Lachnospiraceae</taxon>
        <taxon>Enterocloster</taxon>
    </lineage>
</organism>
<sequence>MKNTMRRMENITFYDPAGIARHLEKMAARGWMLESRTNFTWHYRRITPARLHFAVTYFPQASDFDPEPSEQQRIFRDFCETAGWKHVVSWAQMQIFVNERENPVPMETDALVQVQTIHKAMKKNYLPSQLLLMAVALLNVALLIYTLISNPLYVLSSNTSLYTGSCWTLMLALCGMEIGAYYHWYHRAKKAAEQNGEFVETRRYRGVKLVILILMLCAMAFWFLSMTDGKQRMIGIAALLYVAVLMVMVNGVKALLKHKKVRAGINRSVTIASCFVLSFALMGGLTYFVTRFVGSGRPEKEPVDAYEFHGQTWYLYDDPLPLTIEDMMETDSSGYSREWTERSSVFLTQYEARQRGKLGEKQLTDLEYTITRVRVPAIFDFCRDSIMKRYADRSGEYADYYRYEPQDPALWGANEAYRRYSGDTALDSYLVCWGDKIVEITFYWEANDGQIEIAAEKLRDV</sequence>
<feature type="transmembrane region" description="Helical" evidence="1">
    <location>
        <begin position="236"/>
        <end position="256"/>
    </location>
</feature>
<accession>A0A413FEE3</accession>
<feature type="transmembrane region" description="Helical" evidence="1">
    <location>
        <begin position="268"/>
        <end position="289"/>
    </location>
</feature>
<comment type="caution">
    <text evidence="2">The sequence shown here is derived from an EMBL/GenBank/DDBJ whole genome shotgun (WGS) entry which is preliminary data.</text>
</comment>